<organism evidence="3 4">
    <name type="scientific">Toxocara canis</name>
    <name type="common">Canine roundworm</name>
    <dbReference type="NCBI Taxonomy" id="6265"/>
    <lineage>
        <taxon>Eukaryota</taxon>
        <taxon>Metazoa</taxon>
        <taxon>Ecdysozoa</taxon>
        <taxon>Nematoda</taxon>
        <taxon>Chromadorea</taxon>
        <taxon>Rhabditida</taxon>
        <taxon>Spirurina</taxon>
        <taxon>Ascaridomorpha</taxon>
        <taxon>Ascaridoidea</taxon>
        <taxon>Toxocaridae</taxon>
        <taxon>Toxocara</taxon>
    </lineage>
</organism>
<name>A0A183TZ86_TOXCA</name>
<evidence type="ECO:0000313" key="3">
    <source>
        <dbReference type="Proteomes" id="UP000050794"/>
    </source>
</evidence>
<reference evidence="4" key="1">
    <citation type="submission" date="2016-06" db="UniProtKB">
        <authorList>
            <consortium name="WormBaseParasite"/>
        </authorList>
    </citation>
    <scope>IDENTIFICATION</scope>
</reference>
<dbReference type="Proteomes" id="UP000050794">
    <property type="component" value="Unassembled WGS sequence"/>
</dbReference>
<feature type="compositionally biased region" description="Basic residues" evidence="1">
    <location>
        <begin position="61"/>
        <end position="75"/>
    </location>
</feature>
<dbReference type="EMBL" id="UYWY01001216">
    <property type="protein sequence ID" value="VDM26401.1"/>
    <property type="molecule type" value="Genomic_DNA"/>
</dbReference>
<evidence type="ECO:0000256" key="1">
    <source>
        <dbReference type="SAM" id="MobiDB-lite"/>
    </source>
</evidence>
<sequence length="129" mass="14476">MIRLLNRPIFCGSTGFSQTVWVTTELHEDLLGYLSDEFEERSMGSHLRSVSPNAPHAGSRSPRRSSKSPRPHKKAVQNEADKKRKKSSPILLKANTAFHLFSLVDVWFACLHGDQLHTPTPVKNVMIAV</sequence>
<dbReference type="AlphaFoldDB" id="A0A183TZ86"/>
<evidence type="ECO:0000313" key="4">
    <source>
        <dbReference type="WBParaSite" id="TCNE_0000155501-mRNA-1"/>
    </source>
</evidence>
<proteinExistence type="predicted"/>
<feature type="region of interest" description="Disordered" evidence="1">
    <location>
        <begin position="44"/>
        <end position="87"/>
    </location>
</feature>
<evidence type="ECO:0000313" key="2">
    <source>
        <dbReference type="EMBL" id="VDM26401.1"/>
    </source>
</evidence>
<gene>
    <name evidence="2" type="ORF">TCNE_LOCUS1556</name>
</gene>
<reference evidence="2 3" key="2">
    <citation type="submission" date="2018-11" db="EMBL/GenBank/DDBJ databases">
        <authorList>
            <consortium name="Pathogen Informatics"/>
        </authorList>
    </citation>
    <scope>NUCLEOTIDE SEQUENCE [LARGE SCALE GENOMIC DNA]</scope>
</reference>
<keyword evidence="3" id="KW-1185">Reference proteome</keyword>
<accession>A0A183TZ86</accession>
<dbReference type="WBParaSite" id="TCNE_0000155501-mRNA-1">
    <property type="protein sequence ID" value="TCNE_0000155501-mRNA-1"/>
    <property type="gene ID" value="TCNE_0000155501"/>
</dbReference>
<protein>
    <submittedName>
        <fullName evidence="2 4">Uncharacterized protein</fullName>
    </submittedName>
</protein>